<proteinExistence type="predicted"/>
<name>A0A6M3LEF2_9ZZZZ</name>
<evidence type="ECO:0000313" key="1">
    <source>
        <dbReference type="EMBL" id="QJA92042.1"/>
    </source>
</evidence>
<accession>A0A6M3LEF2</accession>
<organism evidence="1">
    <name type="scientific">viral metagenome</name>
    <dbReference type="NCBI Taxonomy" id="1070528"/>
    <lineage>
        <taxon>unclassified sequences</taxon>
        <taxon>metagenomes</taxon>
        <taxon>organismal metagenomes</taxon>
    </lineage>
</organism>
<dbReference type="EMBL" id="MT143033">
    <property type="protein sequence ID" value="QJA92042.1"/>
    <property type="molecule type" value="Genomic_DNA"/>
</dbReference>
<sequence length="208" mass="23929">MEKKELEVIENDPSRIDRSLSKIPGQPGNMKSRKFPNESWKFMDSKGIWGDTANATRARTGKKRALQEKFLHVYHRIGDFCITDACNAIGLNRSRISTWKTDDEWFVEAMEMIEEEKKDFIESGLLKKVRKGDTAAVIFAAKTKLRDRGYGEHRTIEQNITRKFSKEQIDAIARAKRSIESDIIDVTPEKESLKPPAIMKMLPGRKDK</sequence>
<dbReference type="AlphaFoldDB" id="A0A6M3LEF2"/>
<protein>
    <submittedName>
        <fullName evidence="1">Putative terminase</fullName>
    </submittedName>
</protein>
<reference evidence="1" key="1">
    <citation type="submission" date="2020-03" db="EMBL/GenBank/DDBJ databases">
        <title>The deep terrestrial virosphere.</title>
        <authorList>
            <person name="Holmfeldt K."/>
            <person name="Nilsson E."/>
            <person name="Simone D."/>
            <person name="Lopez-Fernandez M."/>
            <person name="Wu X."/>
            <person name="de Brujin I."/>
            <person name="Lundin D."/>
            <person name="Andersson A."/>
            <person name="Bertilsson S."/>
            <person name="Dopson M."/>
        </authorList>
    </citation>
    <scope>NUCLEOTIDE SEQUENCE</scope>
    <source>
        <strain evidence="1">MM415B03200</strain>
    </source>
</reference>
<gene>
    <name evidence="1" type="ORF">MM415B03200_0002</name>
</gene>